<evidence type="ECO:0000313" key="1">
    <source>
        <dbReference type="EMBL" id="KAH7906104.1"/>
    </source>
</evidence>
<accession>A0ACB7ZZ00</accession>
<dbReference type="Proteomes" id="UP000790377">
    <property type="component" value="Unassembled WGS sequence"/>
</dbReference>
<reference evidence="1" key="1">
    <citation type="journal article" date="2021" name="New Phytol.">
        <title>Evolutionary innovations through gain and loss of genes in the ectomycorrhizal Boletales.</title>
        <authorList>
            <person name="Wu G."/>
            <person name="Miyauchi S."/>
            <person name="Morin E."/>
            <person name="Kuo A."/>
            <person name="Drula E."/>
            <person name="Varga T."/>
            <person name="Kohler A."/>
            <person name="Feng B."/>
            <person name="Cao Y."/>
            <person name="Lipzen A."/>
            <person name="Daum C."/>
            <person name="Hundley H."/>
            <person name="Pangilinan J."/>
            <person name="Johnson J."/>
            <person name="Barry K."/>
            <person name="LaButti K."/>
            <person name="Ng V."/>
            <person name="Ahrendt S."/>
            <person name="Min B."/>
            <person name="Choi I.G."/>
            <person name="Park H."/>
            <person name="Plett J.M."/>
            <person name="Magnuson J."/>
            <person name="Spatafora J.W."/>
            <person name="Nagy L.G."/>
            <person name="Henrissat B."/>
            <person name="Grigoriev I.V."/>
            <person name="Yang Z.L."/>
            <person name="Xu J."/>
            <person name="Martin F.M."/>
        </authorList>
    </citation>
    <scope>NUCLEOTIDE SEQUENCE</scope>
    <source>
        <strain evidence="1">ATCC 28755</strain>
    </source>
</reference>
<organism evidence="1 2">
    <name type="scientific">Hygrophoropsis aurantiaca</name>
    <dbReference type="NCBI Taxonomy" id="72124"/>
    <lineage>
        <taxon>Eukaryota</taxon>
        <taxon>Fungi</taxon>
        <taxon>Dikarya</taxon>
        <taxon>Basidiomycota</taxon>
        <taxon>Agaricomycotina</taxon>
        <taxon>Agaricomycetes</taxon>
        <taxon>Agaricomycetidae</taxon>
        <taxon>Boletales</taxon>
        <taxon>Coniophorineae</taxon>
        <taxon>Hygrophoropsidaceae</taxon>
        <taxon>Hygrophoropsis</taxon>
    </lineage>
</organism>
<dbReference type="EMBL" id="MU268069">
    <property type="protein sequence ID" value="KAH7906104.1"/>
    <property type="molecule type" value="Genomic_DNA"/>
</dbReference>
<keyword evidence="2" id="KW-1185">Reference proteome</keyword>
<name>A0ACB7ZZ00_9AGAM</name>
<protein>
    <submittedName>
        <fullName evidence="1">Uncharacterized protein</fullName>
    </submittedName>
</protein>
<sequence length="501" mass="55508">MHKSSLTPEIMRIICSEVLEPSDPNSRRLFSRLARTCRAFKDPALNALWSYLPSLKPLIQCLPSDLWWLDLDSGNLTFRRAMLPADWAIFKDYAARVRTLGAATNNTPVFTIFQGIDFEVISVLSCTLARKNALLPNLRELNWLSGSHSSHIFLQLFLPTHLKRLNVSFIFWGILSQSVIASVPTFSSFVTEFKCPKIPASSVSAVSKSIRQWYLLERVEIGMLDHLALDHLAILASLKRLTLHLPSVTKPDSKICLFGPSLPHLEVFARSMDDVRNWLRPMYFAPFLFTVTFDQPSGPPALLEFMMFISQRFSTDHLLNIWLLGSGLSIGSLRRDHLAPLFQFSKLRSLDLAGFNSSGLDDSDLWLIAQSWPDLLAIGLGDGVKNEAHQVPNTTLNGLVVLLKRCIHLQDLGLVFSTSLAGNMTLERPGGGVCNSNITTLSVGCSPITNPAAVAAYLSAILPSVTRIKSVANNTEWAHVEKLIPLFASARSQESSRSGIA</sequence>
<proteinExistence type="predicted"/>
<evidence type="ECO:0000313" key="2">
    <source>
        <dbReference type="Proteomes" id="UP000790377"/>
    </source>
</evidence>
<comment type="caution">
    <text evidence="1">The sequence shown here is derived from an EMBL/GenBank/DDBJ whole genome shotgun (WGS) entry which is preliminary data.</text>
</comment>
<gene>
    <name evidence="1" type="ORF">BJ138DRAFT_671320</name>
</gene>